<evidence type="ECO:0000256" key="7">
    <source>
        <dbReference type="ARBA" id="ARBA00022692"/>
    </source>
</evidence>
<comment type="caution">
    <text evidence="17">The sequence shown here is derived from an EMBL/GenBank/DDBJ whole genome shotgun (WGS) entry which is preliminary data.</text>
</comment>
<dbReference type="Pfam" id="PF06580">
    <property type="entry name" value="His_kinase"/>
    <property type="match status" value="1"/>
</dbReference>
<dbReference type="SMART" id="SM00387">
    <property type="entry name" value="HATPase_c"/>
    <property type="match status" value="1"/>
</dbReference>
<dbReference type="SMART" id="SM00304">
    <property type="entry name" value="HAMP"/>
    <property type="match status" value="1"/>
</dbReference>
<keyword evidence="12" id="KW-0902">Two-component regulatory system</keyword>
<keyword evidence="13 14" id="KW-0472">Membrane</keyword>
<protein>
    <recommendedName>
        <fullName evidence="3">histidine kinase</fullName>
        <ecNumber evidence="3">2.7.13.3</ecNumber>
    </recommendedName>
</protein>
<evidence type="ECO:0000256" key="1">
    <source>
        <dbReference type="ARBA" id="ARBA00000085"/>
    </source>
</evidence>
<keyword evidence="11 14" id="KW-1133">Transmembrane helix</keyword>
<keyword evidence="9 17" id="KW-0418">Kinase</keyword>
<dbReference type="InterPro" id="IPR033479">
    <property type="entry name" value="dCache_1"/>
</dbReference>
<evidence type="ECO:0000256" key="13">
    <source>
        <dbReference type="ARBA" id="ARBA00023136"/>
    </source>
</evidence>
<dbReference type="CDD" id="cd06225">
    <property type="entry name" value="HAMP"/>
    <property type="match status" value="1"/>
</dbReference>
<evidence type="ECO:0000256" key="10">
    <source>
        <dbReference type="ARBA" id="ARBA00022840"/>
    </source>
</evidence>
<dbReference type="EC" id="2.7.13.3" evidence="3"/>
<reference evidence="17 18" key="1">
    <citation type="submission" date="2022-01" db="EMBL/GenBank/DDBJ databases">
        <title>Collection of gut derived symbiotic bacterial strains cultured from healthy donors.</title>
        <authorList>
            <person name="Lin H."/>
            <person name="Kohout C."/>
            <person name="Waligurski E."/>
            <person name="Pamer E.G."/>
        </authorList>
    </citation>
    <scope>NUCLEOTIDE SEQUENCE [LARGE SCALE GENOMIC DNA]</scope>
    <source>
        <strain evidence="17 18">DFI.7.58</strain>
    </source>
</reference>
<dbReference type="InterPro" id="IPR003594">
    <property type="entry name" value="HATPase_dom"/>
</dbReference>
<dbReference type="PROSITE" id="PS50885">
    <property type="entry name" value="HAMP"/>
    <property type="match status" value="1"/>
</dbReference>
<dbReference type="RefSeq" id="WP_237966568.1">
    <property type="nucleotide sequence ID" value="NZ_JAKNHQ010000004.1"/>
</dbReference>
<keyword evidence="18" id="KW-1185">Reference proteome</keyword>
<evidence type="ECO:0000313" key="17">
    <source>
        <dbReference type="EMBL" id="MCG4610090.1"/>
    </source>
</evidence>
<dbReference type="CDD" id="cd18773">
    <property type="entry name" value="PDC1_HK_sensor"/>
    <property type="match status" value="1"/>
</dbReference>
<dbReference type="InterPro" id="IPR005467">
    <property type="entry name" value="His_kinase_dom"/>
</dbReference>
<dbReference type="Proteomes" id="UP001298681">
    <property type="component" value="Unassembled WGS sequence"/>
</dbReference>
<name>A0ABS9MH07_9FIRM</name>
<keyword evidence="10" id="KW-0067">ATP-binding</keyword>
<keyword evidence="5" id="KW-0597">Phosphoprotein</keyword>
<dbReference type="PRINTS" id="PR00344">
    <property type="entry name" value="BCTRLSENSOR"/>
</dbReference>
<evidence type="ECO:0000256" key="2">
    <source>
        <dbReference type="ARBA" id="ARBA00004651"/>
    </source>
</evidence>
<dbReference type="InterPro" id="IPR003660">
    <property type="entry name" value="HAMP_dom"/>
</dbReference>
<dbReference type="EMBL" id="JAKNHQ010000004">
    <property type="protein sequence ID" value="MCG4610090.1"/>
    <property type="molecule type" value="Genomic_DNA"/>
</dbReference>
<keyword evidence="4" id="KW-1003">Cell membrane</keyword>
<sequence>MKDLLLNVSLRTRMLLSNIVVALIPFLMFSIVSGSIFLDHAQKTAEEHSVQLIHQVSNSMDVYVETIEKMVNYIQLELQDTPFFTMETEDAPGWESETDYIRSVLENVANSHREVAGIFIATKEDLYVSTGMSRISRDPFQNERWYREASENPEEIQLISVVTGRNIVTNRSYSIDDVFSLAKAVQDPETGEVLGVILLDIRHDIIQSSINGVTIGEKGFVFVMDQEDNIVYTPVNGIVYRVNPKWVKAMEPMSVQIQGGSYQIRSELSPYTGWRTVGVFSMDEVMSSVNTIVYILFTCVIISLVLVVIVSFKFSRTLTNPIFKLKRLMKQAESGDLTVRFNFQHNDEIGELGQSFNHMIARIDQLIQMVYVEQENKRTAEMKSLQEQIKPHFLYNTLDTISWMARDYDAEDIVRLVDALTNMFRIGLSHGKDIITVKEEITHVSNYLYIQKIRYKDKLNYVIHVDESLYAIEVPKLILQPLVENAIYHGVKAKRGGGTITITGVPEGENLVFTVQDNGAGMPQEKVEELNRRMSERSVLDEQKSFGLFYIRERIQLCYGTGYGVHVESALGEGTRVTITLPLYQKPKKFDEE</sequence>
<organism evidence="17 18">
    <name type="scientific">Anaeromassilibacillus senegalensis</name>
    <dbReference type="NCBI Taxonomy" id="1673717"/>
    <lineage>
        <taxon>Bacteria</taxon>
        <taxon>Bacillati</taxon>
        <taxon>Bacillota</taxon>
        <taxon>Clostridia</taxon>
        <taxon>Eubacteriales</taxon>
        <taxon>Acutalibacteraceae</taxon>
        <taxon>Anaeromassilibacillus</taxon>
    </lineage>
</organism>
<evidence type="ECO:0000256" key="12">
    <source>
        <dbReference type="ARBA" id="ARBA00023012"/>
    </source>
</evidence>
<comment type="subcellular location">
    <subcellularLocation>
        <location evidence="2">Cell membrane</location>
        <topology evidence="2">Multi-pass membrane protein</topology>
    </subcellularLocation>
</comment>
<dbReference type="InterPro" id="IPR036890">
    <property type="entry name" value="HATPase_C_sf"/>
</dbReference>
<dbReference type="Pfam" id="PF02743">
    <property type="entry name" value="dCache_1"/>
    <property type="match status" value="1"/>
</dbReference>
<evidence type="ECO:0000256" key="11">
    <source>
        <dbReference type="ARBA" id="ARBA00022989"/>
    </source>
</evidence>
<evidence type="ECO:0000256" key="3">
    <source>
        <dbReference type="ARBA" id="ARBA00012438"/>
    </source>
</evidence>
<evidence type="ECO:0000256" key="5">
    <source>
        <dbReference type="ARBA" id="ARBA00022553"/>
    </source>
</evidence>
<evidence type="ECO:0000259" key="16">
    <source>
        <dbReference type="PROSITE" id="PS50885"/>
    </source>
</evidence>
<feature type="transmembrane region" description="Helical" evidence="14">
    <location>
        <begin position="292"/>
        <end position="312"/>
    </location>
</feature>
<dbReference type="Gene3D" id="3.30.450.20">
    <property type="entry name" value="PAS domain"/>
    <property type="match status" value="1"/>
</dbReference>
<dbReference type="Gene3D" id="6.10.340.10">
    <property type="match status" value="1"/>
</dbReference>
<feature type="domain" description="Histidine kinase" evidence="15">
    <location>
        <begin position="478"/>
        <end position="585"/>
    </location>
</feature>
<dbReference type="SUPFAM" id="SSF158472">
    <property type="entry name" value="HAMP domain-like"/>
    <property type="match status" value="1"/>
</dbReference>
<dbReference type="InterPro" id="IPR004358">
    <property type="entry name" value="Sig_transdc_His_kin-like_C"/>
</dbReference>
<dbReference type="Pfam" id="PF00672">
    <property type="entry name" value="HAMP"/>
    <property type="match status" value="1"/>
</dbReference>
<feature type="transmembrane region" description="Helical" evidence="14">
    <location>
        <begin position="15"/>
        <end position="38"/>
    </location>
</feature>
<keyword evidence="6" id="KW-0808">Transferase</keyword>
<evidence type="ECO:0000256" key="14">
    <source>
        <dbReference type="SAM" id="Phobius"/>
    </source>
</evidence>
<dbReference type="PANTHER" id="PTHR34220">
    <property type="entry name" value="SENSOR HISTIDINE KINASE YPDA"/>
    <property type="match status" value="1"/>
</dbReference>
<dbReference type="Gene3D" id="3.30.565.10">
    <property type="entry name" value="Histidine kinase-like ATPase, C-terminal domain"/>
    <property type="match status" value="1"/>
</dbReference>
<evidence type="ECO:0000256" key="4">
    <source>
        <dbReference type="ARBA" id="ARBA00022475"/>
    </source>
</evidence>
<feature type="domain" description="HAMP" evidence="16">
    <location>
        <begin position="316"/>
        <end position="368"/>
    </location>
</feature>
<dbReference type="InterPro" id="IPR050640">
    <property type="entry name" value="Bact_2-comp_sensor_kinase"/>
</dbReference>
<dbReference type="PROSITE" id="PS50109">
    <property type="entry name" value="HIS_KIN"/>
    <property type="match status" value="1"/>
</dbReference>
<dbReference type="Pfam" id="PF02518">
    <property type="entry name" value="HATPase_c"/>
    <property type="match status" value="1"/>
</dbReference>
<keyword evidence="8" id="KW-0547">Nucleotide-binding</keyword>
<proteinExistence type="predicted"/>
<evidence type="ECO:0000256" key="9">
    <source>
        <dbReference type="ARBA" id="ARBA00022777"/>
    </source>
</evidence>
<accession>A0ABS9MH07</accession>
<evidence type="ECO:0000256" key="6">
    <source>
        <dbReference type="ARBA" id="ARBA00022679"/>
    </source>
</evidence>
<gene>
    <name evidence="17" type="ORF">L0P57_03945</name>
</gene>
<dbReference type="SUPFAM" id="SSF55874">
    <property type="entry name" value="ATPase domain of HSP90 chaperone/DNA topoisomerase II/histidine kinase"/>
    <property type="match status" value="1"/>
</dbReference>
<keyword evidence="7 14" id="KW-0812">Transmembrane</keyword>
<comment type="catalytic activity">
    <reaction evidence="1">
        <text>ATP + protein L-histidine = ADP + protein N-phospho-L-histidine.</text>
        <dbReference type="EC" id="2.7.13.3"/>
    </reaction>
</comment>
<dbReference type="PANTHER" id="PTHR34220:SF11">
    <property type="entry name" value="SENSOR PROTEIN KINASE HPTS"/>
    <property type="match status" value="1"/>
</dbReference>
<evidence type="ECO:0000313" key="18">
    <source>
        <dbReference type="Proteomes" id="UP001298681"/>
    </source>
</evidence>
<dbReference type="InterPro" id="IPR010559">
    <property type="entry name" value="Sig_transdc_His_kin_internal"/>
</dbReference>
<evidence type="ECO:0000256" key="8">
    <source>
        <dbReference type="ARBA" id="ARBA00022741"/>
    </source>
</evidence>
<evidence type="ECO:0000259" key="15">
    <source>
        <dbReference type="PROSITE" id="PS50109"/>
    </source>
</evidence>
<dbReference type="GO" id="GO:0016301">
    <property type="term" value="F:kinase activity"/>
    <property type="evidence" value="ECO:0007669"/>
    <property type="project" value="UniProtKB-KW"/>
</dbReference>